<evidence type="ECO:0000313" key="9">
    <source>
        <dbReference type="Proteomes" id="UP000199230"/>
    </source>
</evidence>
<dbReference type="GO" id="GO:0004644">
    <property type="term" value="F:phosphoribosylglycinamide formyltransferase activity"/>
    <property type="evidence" value="ECO:0007669"/>
    <property type="project" value="UniProtKB-UniRule"/>
</dbReference>
<dbReference type="InterPro" id="IPR004607">
    <property type="entry name" value="GART"/>
</dbReference>
<feature type="site" description="Raises pKa of active site His" evidence="6">
    <location>
        <position position="151"/>
    </location>
</feature>
<evidence type="ECO:0000256" key="6">
    <source>
        <dbReference type="HAMAP-Rule" id="MF_01930"/>
    </source>
</evidence>
<dbReference type="GO" id="GO:0005737">
    <property type="term" value="C:cytoplasm"/>
    <property type="evidence" value="ECO:0007669"/>
    <property type="project" value="TreeGrafter"/>
</dbReference>
<evidence type="ECO:0000256" key="3">
    <source>
        <dbReference type="ARBA" id="ARBA00022755"/>
    </source>
</evidence>
<reference evidence="8 9" key="1">
    <citation type="submission" date="2016-10" db="EMBL/GenBank/DDBJ databases">
        <authorList>
            <person name="de Groot N.N."/>
        </authorList>
    </citation>
    <scope>NUCLEOTIDE SEQUENCE [LARGE SCALE GENOMIC DNA]</scope>
    <source>
        <strain evidence="8 9">APO</strain>
    </source>
</reference>
<evidence type="ECO:0000313" key="8">
    <source>
        <dbReference type="EMBL" id="SDY59669.1"/>
    </source>
</evidence>
<feature type="binding site" evidence="6">
    <location>
        <begin position="14"/>
        <end position="16"/>
    </location>
    <ligand>
        <name>N(1)-(5-phospho-beta-D-ribosyl)glycinamide</name>
        <dbReference type="ChEBI" id="CHEBI:143788"/>
    </ligand>
</feature>
<proteinExistence type="inferred from homology"/>
<comment type="caution">
    <text evidence="6">Lacks conserved residue(s) required for the propagation of feature annotation.</text>
</comment>
<evidence type="ECO:0000259" key="7">
    <source>
        <dbReference type="Pfam" id="PF00551"/>
    </source>
</evidence>
<dbReference type="Proteomes" id="UP000199230">
    <property type="component" value="Unassembled WGS sequence"/>
</dbReference>
<organism evidence="8 9">
    <name type="scientific">Tindallia californiensis</name>
    <dbReference type="NCBI Taxonomy" id="159292"/>
    <lineage>
        <taxon>Bacteria</taxon>
        <taxon>Bacillati</taxon>
        <taxon>Bacillota</taxon>
        <taxon>Clostridia</taxon>
        <taxon>Peptostreptococcales</taxon>
        <taxon>Tindalliaceae</taxon>
        <taxon>Tindallia</taxon>
    </lineage>
</organism>
<dbReference type="Pfam" id="PF00551">
    <property type="entry name" value="Formyl_trans_N"/>
    <property type="match status" value="1"/>
</dbReference>
<dbReference type="RefSeq" id="WP_093311662.1">
    <property type="nucleotide sequence ID" value="NZ_FNPV01000003.1"/>
</dbReference>
<comment type="function">
    <text evidence="6">Catalyzes the transfer of a formyl group from 10-formyltetrahydrofolate to 5-phospho-ribosyl-glycinamide (GAR), producing 5-phospho-ribosyl-N-formylglycinamide (FGAR) and tetrahydrofolate.</text>
</comment>
<accession>A0A1H3L643</accession>
<dbReference type="InterPro" id="IPR001555">
    <property type="entry name" value="GART_AS"/>
</dbReference>
<dbReference type="AlphaFoldDB" id="A0A1H3L643"/>
<feature type="binding site" evidence="6">
    <location>
        <position position="108"/>
    </location>
    <ligand>
        <name>(6R)-10-formyltetrahydrofolate</name>
        <dbReference type="ChEBI" id="CHEBI:195366"/>
    </ligand>
</feature>
<gene>
    <name evidence="6" type="primary">purN</name>
    <name evidence="8" type="ORF">SAMN05192546_10372</name>
</gene>
<comment type="catalytic activity">
    <reaction evidence="5 6">
        <text>N(1)-(5-phospho-beta-D-ribosyl)glycinamide + (6R)-10-formyltetrahydrofolate = N(2)-formyl-N(1)-(5-phospho-beta-D-ribosyl)glycinamide + (6S)-5,6,7,8-tetrahydrofolate + H(+)</text>
        <dbReference type="Rhea" id="RHEA:15053"/>
        <dbReference type="ChEBI" id="CHEBI:15378"/>
        <dbReference type="ChEBI" id="CHEBI:57453"/>
        <dbReference type="ChEBI" id="CHEBI:143788"/>
        <dbReference type="ChEBI" id="CHEBI:147286"/>
        <dbReference type="ChEBI" id="CHEBI:195366"/>
        <dbReference type="EC" id="2.1.2.2"/>
    </reaction>
</comment>
<dbReference type="HAMAP" id="MF_01930">
    <property type="entry name" value="PurN"/>
    <property type="match status" value="1"/>
</dbReference>
<dbReference type="EC" id="2.1.2.2" evidence="6"/>
<evidence type="ECO:0000256" key="2">
    <source>
        <dbReference type="ARBA" id="ARBA00022679"/>
    </source>
</evidence>
<dbReference type="Gene3D" id="3.40.50.170">
    <property type="entry name" value="Formyl transferase, N-terminal domain"/>
    <property type="match status" value="1"/>
</dbReference>
<dbReference type="CDD" id="cd08645">
    <property type="entry name" value="FMT_core_GART"/>
    <property type="match status" value="1"/>
</dbReference>
<evidence type="ECO:0000256" key="1">
    <source>
        <dbReference type="ARBA" id="ARBA00005054"/>
    </source>
</evidence>
<dbReference type="PANTHER" id="PTHR43369:SF2">
    <property type="entry name" value="PHOSPHORIBOSYLGLYCINAMIDE FORMYLTRANSFERASE"/>
    <property type="match status" value="1"/>
</dbReference>
<feature type="active site" description="Proton donor" evidence="6">
    <location>
        <position position="110"/>
    </location>
</feature>
<dbReference type="PANTHER" id="PTHR43369">
    <property type="entry name" value="PHOSPHORIBOSYLGLYCINAMIDE FORMYLTRANSFERASE"/>
    <property type="match status" value="1"/>
</dbReference>
<comment type="similarity">
    <text evidence="4 6">Belongs to the GART family.</text>
</comment>
<dbReference type="NCBIfam" id="TIGR00639">
    <property type="entry name" value="PurN"/>
    <property type="match status" value="1"/>
</dbReference>
<dbReference type="PROSITE" id="PS00373">
    <property type="entry name" value="GART"/>
    <property type="match status" value="1"/>
</dbReference>
<dbReference type="InterPro" id="IPR002376">
    <property type="entry name" value="Formyl_transf_N"/>
</dbReference>
<keyword evidence="3 6" id="KW-0658">Purine biosynthesis</keyword>
<dbReference type="InterPro" id="IPR036477">
    <property type="entry name" value="Formyl_transf_N_sf"/>
</dbReference>
<sequence>MRRVRIAVMISGGGSNLQALMDAIDSGQIPAEIALVISSDKKAYGLDRAKKRGIPVDCLPEKEMSEDLLSEEILRRLHAFSIDLVLLAGYLKKIPEKVVKVYEEGIINVHPSLIPAFSGKGFYGEKVHRAVHERGVKITGATVHFVNEGMDEGPIILQESVSLTGLETPEEIGKKVLEVEHRILPKAVELFVKNKLKNQQGRILVKGDEVR</sequence>
<feature type="domain" description="Formyl transferase N-terminal" evidence="7">
    <location>
        <begin position="5"/>
        <end position="188"/>
    </location>
</feature>
<protein>
    <recommendedName>
        <fullName evidence="6">Phosphoribosylglycinamide formyltransferase</fullName>
        <ecNumber evidence="6">2.1.2.2</ecNumber>
    </recommendedName>
    <alternativeName>
        <fullName evidence="6">5'-phosphoribosylglycinamide transformylase</fullName>
    </alternativeName>
    <alternativeName>
        <fullName evidence="6">GAR transformylase</fullName>
        <shortName evidence="6">GART</shortName>
    </alternativeName>
</protein>
<dbReference type="STRING" id="159292.SAMN05192546_10372"/>
<dbReference type="SUPFAM" id="SSF53328">
    <property type="entry name" value="Formyltransferase"/>
    <property type="match status" value="1"/>
</dbReference>
<evidence type="ECO:0000256" key="4">
    <source>
        <dbReference type="ARBA" id="ARBA00038440"/>
    </source>
</evidence>
<dbReference type="GO" id="GO:0006189">
    <property type="term" value="P:'de novo' IMP biosynthetic process"/>
    <property type="evidence" value="ECO:0007669"/>
    <property type="project" value="UniProtKB-UniRule"/>
</dbReference>
<name>A0A1H3L643_9FIRM</name>
<keyword evidence="9" id="KW-1185">Reference proteome</keyword>
<comment type="pathway">
    <text evidence="1 6">Purine metabolism; IMP biosynthesis via de novo pathway; N(2)-formyl-N(1)-(5-phospho-D-ribosyl)glycinamide from N(1)-(5-phospho-D-ribosyl)glycinamide (10-formyl THF route): step 1/1.</text>
</comment>
<dbReference type="UniPathway" id="UPA00074">
    <property type="reaction ID" value="UER00126"/>
</dbReference>
<dbReference type="EMBL" id="FNPV01000003">
    <property type="protein sequence ID" value="SDY59669.1"/>
    <property type="molecule type" value="Genomic_DNA"/>
</dbReference>
<evidence type="ECO:0000256" key="5">
    <source>
        <dbReference type="ARBA" id="ARBA00047664"/>
    </source>
</evidence>
<dbReference type="OrthoDB" id="9806170at2"/>
<keyword evidence="2 6" id="KW-0808">Transferase</keyword>